<dbReference type="EMBL" id="FNJI01000039">
    <property type="protein sequence ID" value="SDP72558.1"/>
    <property type="molecule type" value="Genomic_DNA"/>
</dbReference>
<organism evidence="1 2">
    <name type="scientific">Desulforhopalus singaporensis</name>
    <dbReference type="NCBI Taxonomy" id="91360"/>
    <lineage>
        <taxon>Bacteria</taxon>
        <taxon>Pseudomonadati</taxon>
        <taxon>Thermodesulfobacteriota</taxon>
        <taxon>Desulfobulbia</taxon>
        <taxon>Desulfobulbales</taxon>
        <taxon>Desulfocapsaceae</taxon>
        <taxon>Desulforhopalus</taxon>
    </lineage>
</organism>
<proteinExistence type="predicted"/>
<dbReference type="AlphaFoldDB" id="A0A1H0V2Z8"/>
<dbReference type="Proteomes" id="UP000199073">
    <property type="component" value="Unassembled WGS sequence"/>
</dbReference>
<name>A0A1H0V2Z8_9BACT</name>
<accession>A0A1H0V2Z8</accession>
<gene>
    <name evidence="1" type="ORF">SAMN05660330_03840</name>
</gene>
<evidence type="ECO:0000313" key="1">
    <source>
        <dbReference type="EMBL" id="SDP72558.1"/>
    </source>
</evidence>
<keyword evidence="2" id="KW-1185">Reference proteome</keyword>
<protein>
    <submittedName>
        <fullName evidence="1">Uncharacterized protein</fullName>
    </submittedName>
</protein>
<sequence>MKIFCYGWTIYPGRTYGQMQRTGSKGRRAQCLFTFTNATLNAELLLGDNAYKFSFCSSQFSYNDTQKCRIHRTSKLENLCPPYLSFALFVRQAHCLHFLHSFFRQVRFSQKDPTIFIASQIFIRCTSLIAYFPCVATLLLVCPESNGILGRDHLKFTNCLTVL</sequence>
<reference evidence="1 2" key="1">
    <citation type="submission" date="2016-10" db="EMBL/GenBank/DDBJ databases">
        <authorList>
            <person name="de Groot N.N."/>
        </authorList>
    </citation>
    <scope>NUCLEOTIDE SEQUENCE [LARGE SCALE GENOMIC DNA]</scope>
    <source>
        <strain evidence="1 2">DSM 12130</strain>
    </source>
</reference>
<evidence type="ECO:0000313" key="2">
    <source>
        <dbReference type="Proteomes" id="UP000199073"/>
    </source>
</evidence>